<feature type="binding site" evidence="16">
    <location>
        <position position="433"/>
    </location>
    <ligand>
        <name>ATP</name>
        <dbReference type="ChEBI" id="CHEBI:30616"/>
    </ligand>
</feature>
<dbReference type="GO" id="GO:0016020">
    <property type="term" value="C:membrane"/>
    <property type="evidence" value="ECO:0007669"/>
    <property type="project" value="UniProtKB-SubCell"/>
</dbReference>
<dbReference type="Pfam" id="PF07714">
    <property type="entry name" value="PK_Tyr_Ser-Thr"/>
    <property type="match status" value="1"/>
</dbReference>
<dbReference type="InterPro" id="IPR011009">
    <property type="entry name" value="Kinase-like_dom_sf"/>
</dbReference>
<dbReference type="CDD" id="cd14066">
    <property type="entry name" value="STKc_IRAK"/>
    <property type="match status" value="1"/>
</dbReference>
<evidence type="ECO:0000256" key="5">
    <source>
        <dbReference type="ARBA" id="ARBA00022679"/>
    </source>
</evidence>
<dbReference type="SMART" id="SM00220">
    <property type="entry name" value="S_TKc"/>
    <property type="match status" value="1"/>
</dbReference>
<evidence type="ECO:0000313" key="21">
    <source>
        <dbReference type="Proteomes" id="UP000197138"/>
    </source>
</evidence>
<feature type="domain" description="Protein kinase" evidence="19">
    <location>
        <begin position="691"/>
        <end position="973"/>
    </location>
</feature>
<keyword evidence="9 16" id="KW-0547">Nucleotide-binding</keyword>
<feature type="transmembrane region" description="Helical" evidence="18">
    <location>
        <begin position="338"/>
        <end position="366"/>
    </location>
</feature>
<evidence type="ECO:0000256" key="13">
    <source>
        <dbReference type="ARBA" id="ARBA00023136"/>
    </source>
</evidence>
<evidence type="ECO:0000256" key="18">
    <source>
        <dbReference type="SAM" id="Phobius"/>
    </source>
</evidence>
<keyword evidence="8" id="KW-0677">Repeat</keyword>
<keyword evidence="13 18" id="KW-0472">Membrane</keyword>
<gene>
    <name evidence="20" type="ORF">CDL15_Pgr007636</name>
</gene>
<evidence type="ECO:0000256" key="11">
    <source>
        <dbReference type="ARBA" id="ARBA00022840"/>
    </source>
</evidence>
<dbReference type="PROSITE" id="PS00107">
    <property type="entry name" value="PROTEIN_KINASE_ATP"/>
    <property type="match status" value="1"/>
</dbReference>
<keyword evidence="7" id="KW-0732">Signal</keyword>
<evidence type="ECO:0000256" key="8">
    <source>
        <dbReference type="ARBA" id="ARBA00022737"/>
    </source>
</evidence>
<keyword evidence="5" id="KW-0808">Transferase</keyword>
<dbReference type="SUPFAM" id="SSF52058">
    <property type="entry name" value="L domain-like"/>
    <property type="match status" value="1"/>
</dbReference>
<dbReference type="PANTHER" id="PTHR45974:SF23">
    <property type="entry name" value="PROTEIN KINASE DOMAIN-CONTAINING PROTEIN"/>
    <property type="match status" value="1"/>
</dbReference>
<dbReference type="FunFam" id="3.30.200.20:FF:000328">
    <property type="entry name" value="Leucine-rich repeat protein kinase family protein"/>
    <property type="match status" value="1"/>
</dbReference>
<evidence type="ECO:0000256" key="16">
    <source>
        <dbReference type="PROSITE-ProRule" id="PRU10141"/>
    </source>
</evidence>
<dbReference type="Gene3D" id="3.80.10.10">
    <property type="entry name" value="Ribonuclease Inhibitor"/>
    <property type="match status" value="2"/>
</dbReference>
<dbReference type="InterPro" id="IPR001245">
    <property type="entry name" value="Ser-Thr/Tyr_kinase_cat_dom"/>
</dbReference>
<reference evidence="21" key="1">
    <citation type="journal article" date="2017" name="Plant J.">
        <title>The pomegranate (Punica granatum L.) genome and the genomics of punicalagin biosynthesis.</title>
        <authorList>
            <person name="Qin G."/>
            <person name="Xu C."/>
            <person name="Ming R."/>
            <person name="Tang H."/>
            <person name="Guyot R."/>
            <person name="Kramer E.M."/>
            <person name="Hu Y."/>
            <person name="Yi X."/>
            <person name="Qi Y."/>
            <person name="Xu X."/>
            <person name="Gao Z."/>
            <person name="Pan H."/>
            <person name="Jian J."/>
            <person name="Tian Y."/>
            <person name="Yue Z."/>
            <person name="Xu Y."/>
        </authorList>
    </citation>
    <scope>NUCLEOTIDE SEQUENCE [LARGE SCALE GENOMIC DNA]</scope>
    <source>
        <strain evidence="21">cv. Dabenzi</strain>
    </source>
</reference>
<evidence type="ECO:0000256" key="10">
    <source>
        <dbReference type="ARBA" id="ARBA00022777"/>
    </source>
</evidence>
<name>A0A218X9Y6_PUNGR</name>
<dbReference type="Gene3D" id="3.30.200.20">
    <property type="entry name" value="Phosphorylase Kinase, domain 1"/>
    <property type="match status" value="1"/>
</dbReference>
<feature type="domain" description="Protein kinase" evidence="19">
    <location>
        <begin position="405"/>
        <end position="684"/>
    </location>
</feature>
<proteinExistence type="predicted"/>
<dbReference type="Proteomes" id="UP000197138">
    <property type="component" value="Unassembled WGS sequence"/>
</dbReference>
<keyword evidence="10" id="KW-0418">Kinase</keyword>
<evidence type="ECO:0000256" key="6">
    <source>
        <dbReference type="ARBA" id="ARBA00022692"/>
    </source>
</evidence>
<evidence type="ECO:0000256" key="9">
    <source>
        <dbReference type="ARBA" id="ARBA00022741"/>
    </source>
</evidence>
<feature type="region of interest" description="Disordered" evidence="17">
    <location>
        <begin position="974"/>
        <end position="996"/>
    </location>
</feature>
<protein>
    <recommendedName>
        <fullName evidence="2">non-specific serine/threonine protein kinase</fullName>
        <ecNumber evidence="2">2.7.11.1</ecNumber>
    </recommendedName>
</protein>
<evidence type="ECO:0000256" key="2">
    <source>
        <dbReference type="ARBA" id="ARBA00012513"/>
    </source>
</evidence>
<dbReference type="AlphaFoldDB" id="A0A218X9Y6"/>
<dbReference type="Pfam" id="PF00069">
    <property type="entry name" value="Pkinase"/>
    <property type="match status" value="1"/>
</dbReference>
<evidence type="ECO:0000256" key="12">
    <source>
        <dbReference type="ARBA" id="ARBA00022989"/>
    </source>
</evidence>
<dbReference type="GO" id="GO:0005524">
    <property type="term" value="F:ATP binding"/>
    <property type="evidence" value="ECO:0007669"/>
    <property type="project" value="UniProtKB-UniRule"/>
</dbReference>
<evidence type="ECO:0000256" key="17">
    <source>
        <dbReference type="SAM" id="MobiDB-lite"/>
    </source>
</evidence>
<evidence type="ECO:0000256" key="7">
    <source>
        <dbReference type="ARBA" id="ARBA00022729"/>
    </source>
</evidence>
<dbReference type="EMBL" id="MTKT01002214">
    <property type="protein sequence ID" value="OWM81598.1"/>
    <property type="molecule type" value="Genomic_DNA"/>
</dbReference>
<evidence type="ECO:0000259" key="19">
    <source>
        <dbReference type="PROSITE" id="PS50011"/>
    </source>
</evidence>
<dbReference type="PANTHER" id="PTHR45974">
    <property type="entry name" value="RECEPTOR-LIKE PROTEIN 55"/>
    <property type="match status" value="1"/>
</dbReference>
<sequence>MCKSSARDFRFNNMGGSIPREIGNMTSLNLLLLGGNQISGPLPDELGYLPNITLFQLDLNNISGPLPKSFANLPKAMHLQSESSTVHVLFVPSVTVKEIFCRLLDNNNLSGYLPPELSRMPKLRILDLSHNKLNGTIPTNRLYSGITTMNFRNNALTDLAGSLNPPSNVTIMLEGNPICRRANELNIANSCGNQIDTGESPPSSSNNTCPSAYLCPVSGGYELVPDTPVGCNCSAPVGVGFLLTSPSISDFPPYFDMFRHYITSNLRLDLYQLQINTPFIWEKGHRLRLFLKFHPHYTENQFNETALQDLINKIAMYSIHGNDTFDDRIPTSSSMNKGVLAGIVLGSIACGGIIIMAVAFICYTVGCKKQQDQDRKKQTVPKTPMKIDGIKGFSFEELEKAASNFEIASQIGQGGYGKVYKGTLADGTVVAIKRAQQGSLQGQKEFFTEIELLSRLHHRNLVSLIGYCDEQSEQMLVYEFMANGSLRDLLSDGAARHGSPLNFAARLRVALGSAKGILYLHTEADPPIIHRDIKASNILLDSKFNAKVSDFGISRLFPEADADASVSAHIFTYVKGTPGYVDPEYFQTHQLTEKSDVYSLGIVFLELLTGMETISHGKHIVQEVLAACRADLMFSIIDQSIGPYPDDCIKKLLGLALKCCEEEGEDRPMMLEVVRELENITATLPQSDIITPESDASSSATSGSVLSSIYGRDFSTSSNLQGSDLNSGEQSLFFHPRNLNPFLVIVTVNYMSAVPHGLTGRNPVLLRASPNSARSKPCLADGAARHGSPLNFAARLHVALGSAKGILYLHTEADPPIIHRDIKASNILLDSKFNAKVSDFGISRLFPEADADASVSAHVFTYVKGTPGYVDPEYFQTHKLTEKSDVYSLGVVFLELLTGMYPISHGKHIVQEVLAACQAGLTFSIIDQSIGPYPADCVKKLLALALKCCEEQDKDRPTMLEVVRELENITATLPQSDIITPESDTPRSATSGSVLSSIYGRDSSTSSNLQGSDLVSGVIPTIRPR</sequence>
<evidence type="ECO:0000256" key="14">
    <source>
        <dbReference type="ARBA" id="ARBA00023170"/>
    </source>
</evidence>
<comment type="caution">
    <text evidence="20">The sequence shown here is derived from an EMBL/GenBank/DDBJ whole genome shotgun (WGS) entry which is preliminary data.</text>
</comment>
<dbReference type="GO" id="GO:0004674">
    <property type="term" value="F:protein serine/threonine kinase activity"/>
    <property type="evidence" value="ECO:0007669"/>
    <property type="project" value="UniProtKB-KW"/>
</dbReference>
<organism evidence="20 21">
    <name type="scientific">Punica granatum</name>
    <name type="common">Pomegranate</name>
    <dbReference type="NCBI Taxonomy" id="22663"/>
    <lineage>
        <taxon>Eukaryota</taxon>
        <taxon>Viridiplantae</taxon>
        <taxon>Streptophyta</taxon>
        <taxon>Embryophyta</taxon>
        <taxon>Tracheophyta</taxon>
        <taxon>Spermatophyta</taxon>
        <taxon>Magnoliopsida</taxon>
        <taxon>eudicotyledons</taxon>
        <taxon>Gunneridae</taxon>
        <taxon>Pentapetalae</taxon>
        <taxon>rosids</taxon>
        <taxon>malvids</taxon>
        <taxon>Myrtales</taxon>
        <taxon>Lythraceae</taxon>
        <taxon>Punica</taxon>
    </lineage>
</organism>
<dbReference type="FunFam" id="1.10.510.10:FF:000453">
    <property type="entry name" value="LRR receptor-like serine/threonine-protein kinase HSL2"/>
    <property type="match status" value="2"/>
</dbReference>
<dbReference type="PROSITE" id="PS00108">
    <property type="entry name" value="PROTEIN_KINASE_ST"/>
    <property type="match status" value="2"/>
</dbReference>
<keyword evidence="4" id="KW-0433">Leucine-rich repeat</keyword>
<evidence type="ECO:0000256" key="1">
    <source>
        <dbReference type="ARBA" id="ARBA00004479"/>
    </source>
</evidence>
<dbReference type="InterPro" id="IPR032675">
    <property type="entry name" value="LRR_dom_sf"/>
</dbReference>
<dbReference type="InterPro" id="IPR017441">
    <property type="entry name" value="Protein_kinase_ATP_BS"/>
</dbReference>
<keyword evidence="12 18" id="KW-1133">Transmembrane helix</keyword>
<dbReference type="Gene3D" id="1.10.510.10">
    <property type="entry name" value="Transferase(Phosphotransferase) domain 1"/>
    <property type="match status" value="2"/>
</dbReference>
<dbReference type="EC" id="2.7.11.1" evidence="2"/>
<evidence type="ECO:0000256" key="15">
    <source>
        <dbReference type="ARBA" id="ARBA00023180"/>
    </source>
</evidence>
<dbReference type="InterPro" id="IPR008271">
    <property type="entry name" value="Ser/Thr_kinase_AS"/>
</dbReference>
<keyword evidence="11 16" id="KW-0067">ATP-binding</keyword>
<accession>A0A218X9Y6</accession>
<evidence type="ECO:0000256" key="3">
    <source>
        <dbReference type="ARBA" id="ARBA00022527"/>
    </source>
</evidence>
<evidence type="ECO:0000313" key="20">
    <source>
        <dbReference type="EMBL" id="OWM81598.1"/>
    </source>
</evidence>
<dbReference type="PROSITE" id="PS50011">
    <property type="entry name" value="PROTEIN_KINASE_DOM"/>
    <property type="match status" value="2"/>
</dbReference>
<keyword evidence="14" id="KW-0675">Receptor</keyword>
<keyword evidence="3" id="KW-0723">Serine/threonine-protein kinase</keyword>
<dbReference type="SUPFAM" id="SSF56112">
    <property type="entry name" value="Protein kinase-like (PK-like)"/>
    <property type="match status" value="2"/>
</dbReference>
<evidence type="ECO:0000256" key="4">
    <source>
        <dbReference type="ARBA" id="ARBA00022614"/>
    </source>
</evidence>
<keyword evidence="6 18" id="KW-0812">Transmembrane</keyword>
<keyword evidence="15" id="KW-0325">Glycoprotein</keyword>
<dbReference type="InterPro" id="IPR000719">
    <property type="entry name" value="Prot_kinase_dom"/>
</dbReference>
<comment type="subcellular location">
    <subcellularLocation>
        <location evidence="1">Membrane</location>
        <topology evidence="1">Single-pass type I membrane protein</topology>
    </subcellularLocation>
</comment>